<evidence type="ECO:0000256" key="10">
    <source>
        <dbReference type="ARBA" id="ARBA00069363"/>
    </source>
</evidence>
<gene>
    <name evidence="16" type="primary">pepP</name>
    <name evidence="16" type="ORF">GM676_14910</name>
</gene>
<organism evidence="16 17">
    <name type="scientific">Duganella radicis</name>
    <dbReference type="NCBI Taxonomy" id="551988"/>
    <lineage>
        <taxon>Bacteria</taxon>
        <taxon>Pseudomonadati</taxon>
        <taxon>Pseudomonadota</taxon>
        <taxon>Betaproteobacteria</taxon>
        <taxon>Burkholderiales</taxon>
        <taxon>Oxalobacteraceae</taxon>
        <taxon>Telluria group</taxon>
        <taxon>Duganella</taxon>
    </lineage>
</organism>
<dbReference type="GO" id="GO:0006508">
    <property type="term" value="P:proteolysis"/>
    <property type="evidence" value="ECO:0007669"/>
    <property type="project" value="UniProtKB-KW"/>
</dbReference>
<keyword evidence="6 13" id="KW-0479">Metal-binding</keyword>
<evidence type="ECO:0000256" key="4">
    <source>
        <dbReference type="ARBA" id="ARBA00012574"/>
    </source>
</evidence>
<comment type="cofactor">
    <cofactor evidence="2">
        <name>Mn(2+)</name>
        <dbReference type="ChEBI" id="CHEBI:29035"/>
    </cofactor>
</comment>
<evidence type="ECO:0000256" key="5">
    <source>
        <dbReference type="ARBA" id="ARBA00022670"/>
    </source>
</evidence>
<dbReference type="SUPFAM" id="SSF55920">
    <property type="entry name" value="Creatinase/aminopeptidase"/>
    <property type="match status" value="1"/>
</dbReference>
<dbReference type="Gene3D" id="3.90.230.10">
    <property type="entry name" value="Creatinase/methionine aminopeptidase superfamily"/>
    <property type="match status" value="1"/>
</dbReference>
<comment type="similarity">
    <text evidence="3 13">Belongs to the peptidase M24B family.</text>
</comment>
<keyword evidence="9" id="KW-0464">Manganese</keyword>
<evidence type="ECO:0000313" key="16">
    <source>
        <dbReference type="EMBL" id="MTV38864.1"/>
    </source>
</evidence>
<dbReference type="GO" id="GO:0005829">
    <property type="term" value="C:cytosol"/>
    <property type="evidence" value="ECO:0007669"/>
    <property type="project" value="TreeGrafter"/>
</dbReference>
<dbReference type="InterPro" id="IPR052433">
    <property type="entry name" value="X-Pro_dipept-like"/>
</dbReference>
<evidence type="ECO:0000256" key="9">
    <source>
        <dbReference type="ARBA" id="ARBA00023211"/>
    </source>
</evidence>
<comment type="caution">
    <text evidence="16">The sequence shown here is derived from an EMBL/GenBank/DDBJ whole genome shotgun (WGS) entry which is preliminary data.</text>
</comment>
<reference evidence="16 17" key="1">
    <citation type="submission" date="2019-11" db="EMBL/GenBank/DDBJ databases">
        <title>Type strains purchased from KCTC, JCM and DSMZ.</title>
        <authorList>
            <person name="Lu H."/>
        </authorList>
    </citation>
    <scope>NUCLEOTIDE SEQUENCE [LARGE SCALE GENOMIC DNA]</scope>
    <source>
        <strain evidence="16 17">KCTC 22382</strain>
    </source>
</reference>
<dbReference type="PANTHER" id="PTHR43226:SF4">
    <property type="entry name" value="XAA-PRO AMINOPEPTIDASE 3"/>
    <property type="match status" value="1"/>
</dbReference>
<evidence type="ECO:0000313" key="17">
    <source>
        <dbReference type="Proteomes" id="UP000475582"/>
    </source>
</evidence>
<dbReference type="InterPro" id="IPR029149">
    <property type="entry name" value="Creatin/AminoP/Spt16_N"/>
</dbReference>
<keyword evidence="5" id="KW-0645">Protease</keyword>
<name>A0A6L6PIM4_9BURK</name>
<dbReference type="NCBIfam" id="NF008131">
    <property type="entry name" value="PRK10879.1"/>
    <property type="match status" value="1"/>
</dbReference>
<keyword evidence="8" id="KW-0482">Metalloprotease</keyword>
<evidence type="ECO:0000256" key="11">
    <source>
        <dbReference type="ARBA" id="ARBA00075356"/>
    </source>
</evidence>
<dbReference type="Proteomes" id="UP000475582">
    <property type="component" value="Unassembled WGS sequence"/>
</dbReference>
<proteinExistence type="inferred from homology"/>
<evidence type="ECO:0000256" key="14">
    <source>
        <dbReference type="SAM" id="MobiDB-lite"/>
    </source>
</evidence>
<feature type="region of interest" description="Disordered" evidence="14">
    <location>
        <begin position="1"/>
        <end position="24"/>
    </location>
</feature>
<dbReference type="InterPro" id="IPR001131">
    <property type="entry name" value="Peptidase_M24B_aminopep-P_CS"/>
</dbReference>
<evidence type="ECO:0000256" key="2">
    <source>
        <dbReference type="ARBA" id="ARBA00001936"/>
    </source>
</evidence>
<dbReference type="PANTHER" id="PTHR43226">
    <property type="entry name" value="XAA-PRO AMINOPEPTIDASE 3"/>
    <property type="match status" value="1"/>
</dbReference>
<keyword evidence="7 16" id="KW-0378">Hydrolase</keyword>
<dbReference type="AlphaFoldDB" id="A0A6L6PIM4"/>
<dbReference type="GO" id="GO:0030145">
    <property type="term" value="F:manganese ion binding"/>
    <property type="evidence" value="ECO:0007669"/>
    <property type="project" value="InterPro"/>
</dbReference>
<accession>A0A6L6PIM4</accession>
<dbReference type="InterPro" id="IPR000994">
    <property type="entry name" value="Pept_M24"/>
</dbReference>
<keyword evidence="17" id="KW-1185">Reference proteome</keyword>
<dbReference type="Gene3D" id="3.40.350.10">
    <property type="entry name" value="Creatinase/prolidase N-terminal domain"/>
    <property type="match status" value="1"/>
</dbReference>
<evidence type="ECO:0000256" key="12">
    <source>
        <dbReference type="ARBA" id="ARBA00081411"/>
    </source>
</evidence>
<dbReference type="Pfam" id="PF00557">
    <property type="entry name" value="Peptidase_M24"/>
    <property type="match status" value="1"/>
</dbReference>
<keyword evidence="16" id="KW-0031">Aminopeptidase</keyword>
<comment type="catalytic activity">
    <reaction evidence="1">
        <text>Release of any N-terminal amino acid, including proline, that is linked to proline, even from a dipeptide or tripeptide.</text>
        <dbReference type="EC" id="3.4.11.9"/>
    </reaction>
</comment>
<protein>
    <recommendedName>
        <fullName evidence="10">Xaa-Pro aminopeptidase</fullName>
        <ecNumber evidence="4">3.4.11.9</ecNumber>
    </recommendedName>
    <alternativeName>
        <fullName evidence="11">Aminopeptidase P II</fullName>
    </alternativeName>
    <alternativeName>
        <fullName evidence="12">X-Pro aminopeptidase</fullName>
    </alternativeName>
</protein>
<dbReference type="OrthoDB" id="9806388at2"/>
<dbReference type="SUPFAM" id="SSF53092">
    <property type="entry name" value="Creatinase/prolidase N-terminal domain"/>
    <property type="match status" value="1"/>
</dbReference>
<dbReference type="FunFam" id="3.90.230.10:FF:000002">
    <property type="entry name" value="Xaa-Pro aminopeptidase 3"/>
    <property type="match status" value="1"/>
</dbReference>
<evidence type="ECO:0000256" key="1">
    <source>
        <dbReference type="ARBA" id="ARBA00001424"/>
    </source>
</evidence>
<dbReference type="Pfam" id="PF05195">
    <property type="entry name" value="AMP_N"/>
    <property type="match status" value="1"/>
</dbReference>
<evidence type="ECO:0000256" key="6">
    <source>
        <dbReference type="ARBA" id="ARBA00022723"/>
    </source>
</evidence>
<evidence type="ECO:0000256" key="13">
    <source>
        <dbReference type="RuleBase" id="RU000590"/>
    </source>
</evidence>
<dbReference type="PROSITE" id="PS00491">
    <property type="entry name" value="PROLINE_PEPTIDASE"/>
    <property type="match status" value="1"/>
</dbReference>
<dbReference type="EMBL" id="WNKY01000014">
    <property type="protein sequence ID" value="MTV38864.1"/>
    <property type="molecule type" value="Genomic_DNA"/>
</dbReference>
<dbReference type="InterPro" id="IPR007865">
    <property type="entry name" value="Aminopep_P_N"/>
</dbReference>
<dbReference type="GO" id="GO:0070006">
    <property type="term" value="F:metalloaminopeptidase activity"/>
    <property type="evidence" value="ECO:0007669"/>
    <property type="project" value="InterPro"/>
</dbReference>
<evidence type="ECO:0000256" key="3">
    <source>
        <dbReference type="ARBA" id="ARBA00008766"/>
    </source>
</evidence>
<evidence type="ECO:0000256" key="8">
    <source>
        <dbReference type="ARBA" id="ARBA00023049"/>
    </source>
</evidence>
<evidence type="ECO:0000256" key="7">
    <source>
        <dbReference type="ARBA" id="ARBA00022801"/>
    </source>
</evidence>
<evidence type="ECO:0000259" key="15">
    <source>
        <dbReference type="SMART" id="SM01011"/>
    </source>
</evidence>
<sequence length="472" mass="51201">MAQRRHCVAAGPAERTAGSAGAGRQGRAVMATATSIAPHIARRARLLAQMQAGAVAVLPTAPEVARNSDSDYPYRHDSYFYYLTGFTEPEAVVVLVAAQGEAPARAILFCRQKNLDREIWDGYRYGPEAARDTFGFDEAYAIETLDEQMATLLSNVPALYYPLGSKLDARVADWLSAVRAKARTGVTPPASTVDLLPLLDEMRLLKDDSEQVTMQRAADISAAAHIRAMRAARVGVHEYELEAELLYEFRRNGAQAPAYTSIVAAGANACVLHYSANNAQSRDGDLVLIDAGCELDGYASDITRTFPVNGKFTEPQKRLYDLVLSAQAAALQAIAPGLPYAGAHEAAVKVLAQGMLDLGLLTGTLEEVIANKTYLQFYMHGTGHWLGMDVHDVGQYRDVTQADKPSRTLQAGMVVTVEPGIYVRPAEGVPEEYWNIGIRIEDDVLVTASGYTILSARAPKTVAEIEALMRHD</sequence>
<dbReference type="SMART" id="SM01011">
    <property type="entry name" value="AMP_N"/>
    <property type="match status" value="1"/>
</dbReference>
<feature type="domain" description="Aminopeptidase P N-terminal" evidence="15">
    <location>
        <begin position="34"/>
        <end position="168"/>
    </location>
</feature>
<dbReference type="CDD" id="cd01087">
    <property type="entry name" value="Prolidase"/>
    <property type="match status" value="1"/>
</dbReference>
<dbReference type="EC" id="3.4.11.9" evidence="4"/>
<dbReference type="InterPro" id="IPR036005">
    <property type="entry name" value="Creatinase/aminopeptidase-like"/>
</dbReference>